<comment type="domain">
    <text evidence="5">The Q motif is unique to and characteristic of the DEAD box family of RNA helicases and controls ATP binding and hydrolysis.</text>
</comment>
<feature type="domain" description="Helicase C-terminal" evidence="7">
    <location>
        <begin position="224"/>
        <end position="371"/>
    </location>
</feature>
<protein>
    <recommendedName>
        <fullName evidence="5">ATP-dependent RNA helicase</fullName>
        <ecNumber evidence="5">3.6.4.13</ecNumber>
    </recommendedName>
</protein>
<keyword evidence="3 5" id="KW-0067">ATP-binding</keyword>
<keyword evidence="4 5" id="KW-0694">RNA-binding</keyword>
<evidence type="ECO:0000259" key="7">
    <source>
        <dbReference type="PROSITE" id="PS51194"/>
    </source>
</evidence>
<keyword evidence="1 5" id="KW-0547">Nucleotide-binding</keyword>
<dbReference type="SMART" id="SM00490">
    <property type="entry name" value="HELICc"/>
    <property type="match status" value="1"/>
</dbReference>
<evidence type="ECO:0000313" key="8">
    <source>
        <dbReference type="EMBL" id="UKJ89908.2"/>
    </source>
</evidence>
<evidence type="ECO:0000256" key="4">
    <source>
        <dbReference type="ARBA" id="ARBA00022884"/>
    </source>
</evidence>
<dbReference type="AlphaFoldDB" id="A0A976M7H6"/>
<reference evidence="8" key="1">
    <citation type="submission" date="2022-07" db="EMBL/GenBank/DDBJ databases">
        <title>Evaluation of T. orientalis genome assembly methods using nanopore sequencing and analysis of variation between genomes.</title>
        <authorList>
            <person name="Yam J."/>
            <person name="Micallef M.L."/>
            <person name="Liu M."/>
            <person name="Djordjevic S.P."/>
            <person name="Bogema D.R."/>
            <person name="Jenkins C."/>
        </authorList>
    </citation>
    <scope>NUCLEOTIDE SEQUENCE</scope>
    <source>
        <strain evidence="8">Fish Creek</strain>
    </source>
</reference>
<proteinExistence type="inferred from homology"/>
<comment type="function">
    <text evidence="5">RNA helicase.</text>
</comment>
<dbReference type="SUPFAM" id="SSF52540">
    <property type="entry name" value="P-loop containing nucleoside triphosphate hydrolases"/>
    <property type="match status" value="1"/>
</dbReference>
<dbReference type="EMBL" id="CP056067">
    <property type="protein sequence ID" value="UKJ89908.2"/>
    <property type="molecule type" value="Genomic_DNA"/>
</dbReference>
<organism evidence="8 9">
    <name type="scientific">Theileria orientalis</name>
    <dbReference type="NCBI Taxonomy" id="68886"/>
    <lineage>
        <taxon>Eukaryota</taxon>
        <taxon>Sar</taxon>
        <taxon>Alveolata</taxon>
        <taxon>Apicomplexa</taxon>
        <taxon>Aconoidasida</taxon>
        <taxon>Piroplasmida</taxon>
        <taxon>Theileriidae</taxon>
        <taxon>Theileria</taxon>
    </lineage>
</organism>
<dbReference type="EC" id="3.6.4.13" evidence="5"/>
<dbReference type="InterPro" id="IPR011545">
    <property type="entry name" value="DEAD/DEAH_box_helicase_dom"/>
</dbReference>
<name>A0A976M7H6_THEOR</name>
<sequence length="439" mass="49867">MEKYGYKSNQPYFKTHTLIFDEADLLLDEQFYEQTNYICSKISSPFVQIIAVSATFIKPQLKSFENMICELDHNYINKFVKTHSNITEDIIGTNHILRYYVSHLLLSNKIVTLDYFLNYLSGYERVFEMIIHSSSNGKSPLEIKTRTCDEYNQSIINDTDGDVDLDTIVQDQSHYCSNDIDSGNASHGQDMSSVTSVIDKITFYFSLVKDAPNIVMQIGYKIEVLVKLLANVKYKKCIIFSNQSHIRLQIYGILKYLGYTCYIISSRISHAERVMMLYDLNSVENVVILCTDVMSRGIGLSNVELVINMDIPGSKEIFLHRSGRSGRFGSKGVCVSICMESELETYNYFVFALNFKSIPVDAILDSDVSVNGIVSDHLMNAIDFVNLQDELPGIKNIINPSLPSLMLNTEEYKFNVSIVGFISDTDIMLFNTGNTQFKS</sequence>
<evidence type="ECO:0000256" key="5">
    <source>
        <dbReference type="RuleBase" id="RU365068"/>
    </source>
</evidence>
<evidence type="ECO:0000313" key="9">
    <source>
        <dbReference type="Proteomes" id="UP000244803"/>
    </source>
</evidence>
<dbReference type="PROSITE" id="PS51194">
    <property type="entry name" value="HELICASE_CTER"/>
    <property type="match status" value="1"/>
</dbReference>
<dbReference type="Pfam" id="PF00271">
    <property type="entry name" value="Helicase_C"/>
    <property type="match status" value="1"/>
</dbReference>
<dbReference type="CDD" id="cd18787">
    <property type="entry name" value="SF2_C_DEAD"/>
    <property type="match status" value="1"/>
</dbReference>
<evidence type="ECO:0000256" key="3">
    <source>
        <dbReference type="ARBA" id="ARBA00022840"/>
    </source>
</evidence>
<dbReference type="Pfam" id="PF00270">
    <property type="entry name" value="DEAD"/>
    <property type="match status" value="1"/>
</dbReference>
<dbReference type="Gene3D" id="3.40.50.300">
    <property type="entry name" value="P-loop containing nucleotide triphosphate hydrolases"/>
    <property type="match status" value="2"/>
</dbReference>
<dbReference type="GO" id="GO:0003723">
    <property type="term" value="F:RNA binding"/>
    <property type="evidence" value="ECO:0007669"/>
    <property type="project" value="UniProtKB-UniRule"/>
</dbReference>
<keyword evidence="2 5" id="KW-0378">Hydrolase</keyword>
<dbReference type="Proteomes" id="UP000244803">
    <property type="component" value="Chromosome 4"/>
</dbReference>
<dbReference type="InterPro" id="IPR014001">
    <property type="entry name" value="Helicase_ATP-bd"/>
</dbReference>
<evidence type="ECO:0000256" key="1">
    <source>
        <dbReference type="ARBA" id="ARBA00022741"/>
    </source>
</evidence>
<evidence type="ECO:0000259" key="6">
    <source>
        <dbReference type="PROSITE" id="PS51192"/>
    </source>
</evidence>
<feature type="domain" description="Helicase ATP-binding" evidence="6">
    <location>
        <begin position="1"/>
        <end position="74"/>
    </location>
</feature>
<comment type="similarity">
    <text evidence="5">Belongs to the DEAD box helicase family.</text>
</comment>
<dbReference type="OrthoDB" id="337625at2759"/>
<dbReference type="GO" id="GO:0003724">
    <property type="term" value="F:RNA helicase activity"/>
    <property type="evidence" value="ECO:0007669"/>
    <property type="project" value="UniProtKB-EC"/>
</dbReference>
<dbReference type="PROSITE" id="PS51192">
    <property type="entry name" value="HELICASE_ATP_BIND_1"/>
    <property type="match status" value="1"/>
</dbReference>
<dbReference type="InterPro" id="IPR027417">
    <property type="entry name" value="P-loop_NTPase"/>
</dbReference>
<dbReference type="InterPro" id="IPR001650">
    <property type="entry name" value="Helicase_C-like"/>
</dbReference>
<accession>A0A976M7H6</accession>
<gene>
    <name evidence="8" type="ORF">MACJ_003162</name>
</gene>
<dbReference type="GO" id="GO:0016787">
    <property type="term" value="F:hydrolase activity"/>
    <property type="evidence" value="ECO:0007669"/>
    <property type="project" value="UniProtKB-KW"/>
</dbReference>
<evidence type="ECO:0000256" key="2">
    <source>
        <dbReference type="ARBA" id="ARBA00022801"/>
    </source>
</evidence>
<dbReference type="GO" id="GO:0005524">
    <property type="term" value="F:ATP binding"/>
    <property type="evidence" value="ECO:0007669"/>
    <property type="project" value="UniProtKB-UniRule"/>
</dbReference>
<keyword evidence="5" id="KW-0347">Helicase</keyword>
<comment type="catalytic activity">
    <reaction evidence="5">
        <text>ATP + H2O = ADP + phosphate + H(+)</text>
        <dbReference type="Rhea" id="RHEA:13065"/>
        <dbReference type="ChEBI" id="CHEBI:15377"/>
        <dbReference type="ChEBI" id="CHEBI:15378"/>
        <dbReference type="ChEBI" id="CHEBI:30616"/>
        <dbReference type="ChEBI" id="CHEBI:43474"/>
        <dbReference type="ChEBI" id="CHEBI:456216"/>
        <dbReference type="EC" id="3.6.4.13"/>
    </reaction>
</comment>
<dbReference type="PANTHER" id="PTHR24031">
    <property type="entry name" value="RNA HELICASE"/>
    <property type="match status" value="1"/>
</dbReference>